<keyword evidence="1" id="KW-0805">Transcription regulation</keyword>
<dbReference type="SUPFAM" id="SSF46785">
    <property type="entry name" value="Winged helix' DNA-binding domain"/>
    <property type="match status" value="1"/>
</dbReference>
<evidence type="ECO:0000313" key="5">
    <source>
        <dbReference type="EMBL" id="PNG24377.1"/>
    </source>
</evidence>
<dbReference type="Gene3D" id="1.20.120.530">
    <property type="entry name" value="GntR ligand-binding domain-like"/>
    <property type="match status" value="1"/>
</dbReference>
<dbReference type="InterPro" id="IPR036388">
    <property type="entry name" value="WH-like_DNA-bd_sf"/>
</dbReference>
<comment type="caution">
    <text evidence="5">The sequence shown here is derived from an EMBL/GenBank/DDBJ whole genome shotgun (WGS) entry which is preliminary data.</text>
</comment>
<keyword evidence="2" id="KW-0238">DNA-binding</keyword>
<protein>
    <submittedName>
        <fullName evidence="5">GntR family transcriptional regulator</fullName>
    </submittedName>
</protein>
<evidence type="ECO:0000259" key="4">
    <source>
        <dbReference type="PROSITE" id="PS50949"/>
    </source>
</evidence>
<feature type="domain" description="HTH gntR-type" evidence="4">
    <location>
        <begin position="15"/>
        <end position="82"/>
    </location>
</feature>
<dbReference type="PROSITE" id="PS50949">
    <property type="entry name" value="HTH_GNTR"/>
    <property type="match status" value="1"/>
</dbReference>
<gene>
    <name evidence="5" type="ORF">CR492_18995</name>
</gene>
<keyword evidence="3" id="KW-0804">Transcription</keyword>
<organism evidence="5 6">
    <name type="scientific">Methylocella silvestris</name>
    <dbReference type="NCBI Taxonomy" id="199596"/>
    <lineage>
        <taxon>Bacteria</taxon>
        <taxon>Pseudomonadati</taxon>
        <taxon>Pseudomonadota</taxon>
        <taxon>Alphaproteobacteria</taxon>
        <taxon>Hyphomicrobiales</taxon>
        <taxon>Beijerinckiaceae</taxon>
        <taxon>Methylocella</taxon>
    </lineage>
</organism>
<dbReference type="OrthoDB" id="8680240at2"/>
<proteinExistence type="predicted"/>
<dbReference type="AlphaFoldDB" id="A0A2J7TC87"/>
<reference evidence="5 6" key="1">
    <citation type="submission" date="2017-10" db="EMBL/GenBank/DDBJ databases">
        <title>Genome announcement of Methylocella silvestris TVC from permafrost.</title>
        <authorList>
            <person name="Wang J."/>
            <person name="Geng K."/>
            <person name="Ul-Haque F."/>
            <person name="Crombie A.T."/>
            <person name="Street L.E."/>
            <person name="Wookey P.A."/>
            <person name="Murrell J.C."/>
            <person name="Pratscher J."/>
        </authorList>
    </citation>
    <scope>NUCLEOTIDE SEQUENCE [LARGE SCALE GENOMIC DNA]</scope>
    <source>
        <strain evidence="5 6">TVC</strain>
    </source>
</reference>
<dbReference type="InterPro" id="IPR036390">
    <property type="entry name" value="WH_DNA-bd_sf"/>
</dbReference>
<dbReference type="Gene3D" id="1.10.10.10">
    <property type="entry name" value="Winged helix-like DNA-binding domain superfamily/Winged helix DNA-binding domain"/>
    <property type="match status" value="1"/>
</dbReference>
<evidence type="ECO:0000256" key="1">
    <source>
        <dbReference type="ARBA" id="ARBA00023015"/>
    </source>
</evidence>
<dbReference type="InterPro" id="IPR008920">
    <property type="entry name" value="TF_FadR/GntR_C"/>
</dbReference>
<name>A0A2J7TC87_METSI</name>
<dbReference type="SUPFAM" id="SSF48008">
    <property type="entry name" value="GntR ligand-binding domain-like"/>
    <property type="match status" value="1"/>
</dbReference>
<dbReference type="InterPro" id="IPR000524">
    <property type="entry name" value="Tscrpt_reg_HTH_GntR"/>
</dbReference>
<evidence type="ECO:0000256" key="2">
    <source>
        <dbReference type="ARBA" id="ARBA00023125"/>
    </source>
</evidence>
<dbReference type="PANTHER" id="PTHR43537:SF20">
    <property type="entry name" value="HTH-TYPE TRANSCRIPTIONAL REPRESSOR GLAR"/>
    <property type="match status" value="1"/>
</dbReference>
<evidence type="ECO:0000256" key="3">
    <source>
        <dbReference type="ARBA" id="ARBA00023163"/>
    </source>
</evidence>
<evidence type="ECO:0000313" key="6">
    <source>
        <dbReference type="Proteomes" id="UP000236286"/>
    </source>
</evidence>
<dbReference type="SMART" id="SM00895">
    <property type="entry name" value="FCD"/>
    <property type="match status" value="1"/>
</dbReference>
<dbReference type="PANTHER" id="PTHR43537">
    <property type="entry name" value="TRANSCRIPTIONAL REGULATOR, GNTR FAMILY"/>
    <property type="match status" value="1"/>
</dbReference>
<dbReference type="SMART" id="SM00345">
    <property type="entry name" value="HTH_GNTR"/>
    <property type="match status" value="1"/>
</dbReference>
<dbReference type="Proteomes" id="UP000236286">
    <property type="component" value="Unassembled WGS sequence"/>
</dbReference>
<dbReference type="EMBL" id="PDZR01000034">
    <property type="protein sequence ID" value="PNG24377.1"/>
    <property type="molecule type" value="Genomic_DNA"/>
</dbReference>
<dbReference type="Pfam" id="PF00392">
    <property type="entry name" value="GntR"/>
    <property type="match status" value="1"/>
</dbReference>
<dbReference type="GO" id="GO:0003700">
    <property type="term" value="F:DNA-binding transcription factor activity"/>
    <property type="evidence" value="ECO:0007669"/>
    <property type="project" value="InterPro"/>
</dbReference>
<dbReference type="Pfam" id="PF07729">
    <property type="entry name" value="FCD"/>
    <property type="match status" value="1"/>
</dbReference>
<dbReference type="GO" id="GO:0003677">
    <property type="term" value="F:DNA binding"/>
    <property type="evidence" value="ECO:0007669"/>
    <property type="project" value="UniProtKB-KW"/>
</dbReference>
<dbReference type="InterPro" id="IPR011711">
    <property type="entry name" value="GntR_C"/>
</dbReference>
<accession>A0A2J7TC87</accession>
<sequence length="234" mass="26355">MARTSSRQEDGSVGATLNMSAFERLRADILRGVIAPGEKLRIEALKERYGMGASPLREALNRLSALHLVEKIDQRGFRVALISPETLVELAMTRCWVSEIAIRESIRAGNAAWEESVVLAHHRLKRHHETSTGPDREWEVLHRQFHFALIAACPSHWLREFHETLFDLADRSRHMAVLHDHAARDVAGEHQLIVEAVIARDVTRAVSLLNQHFRITADIAIASIEPQSVPDPVD</sequence>